<dbReference type="RefSeq" id="WP_204516278.1">
    <property type="nucleotide sequence ID" value="NZ_BAABIN010000009.1"/>
</dbReference>
<dbReference type="InterPro" id="IPR050171">
    <property type="entry name" value="MFS_Transporters"/>
</dbReference>
<dbReference type="EMBL" id="JAFBEB010000001">
    <property type="protein sequence ID" value="MBM7588523.1"/>
    <property type="molecule type" value="Genomic_DNA"/>
</dbReference>
<feature type="transmembrane region" description="Helical" evidence="7">
    <location>
        <begin position="102"/>
        <end position="128"/>
    </location>
</feature>
<dbReference type="CDD" id="cd17329">
    <property type="entry name" value="MFS_MdtH_MDR_like"/>
    <property type="match status" value="1"/>
</dbReference>
<dbReference type="Pfam" id="PF07690">
    <property type="entry name" value="MFS_1"/>
    <property type="match status" value="1"/>
</dbReference>
<dbReference type="PROSITE" id="PS50850">
    <property type="entry name" value="MFS"/>
    <property type="match status" value="1"/>
</dbReference>
<keyword evidence="6 7" id="KW-0472">Membrane</keyword>
<reference evidence="9" key="1">
    <citation type="submission" date="2021-01" db="EMBL/GenBank/DDBJ databases">
        <title>Genomic Encyclopedia of Type Strains, Phase IV (KMG-IV): sequencing the most valuable type-strain genomes for metagenomic binning, comparative biology and taxonomic classification.</title>
        <authorList>
            <person name="Goeker M."/>
        </authorList>
    </citation>
    <scope>NUCLEOTIDE SEQUENCE</scope>
    <source>
        <strain evidence="9">DSM 25523</strain>
    </source>
</reference>
<comment type="caution">
    <text evidence="9">The sequence shown here is derived from an EMBL/GenBank/DDBJ whole genome shotgun (WGS) entry which is preliminary data.</text>
</comment>
<evidence type="ECO:0000259" key="8">
    <source>
        <dbReference type="PROSITE" id="PS50850"/>
    </source>
</evidence>
<feature type="transmembrane region" description="Helical" evidence="7">
    <location>
        <begin position="76"/>
        <end position="96"/>
    </location>
</feature>
<comment type="subcellular location">
    <subcellularLocation>
        <location evidence="1">Cell membrane</location>
        <topology evidence="1">Multi-pass membrane protein</topology>
    </subcellularLocation>
</comment>
<evidence type="ECO:0000256" key="7">
    <source>
        <dbReference type="SAM" id="Phobius"/>
    </source>
</evidence>
<keyword evidence="4 7" id="KW-0812">Transmembrane</keyword>
<evidence type="ECO:0000256" key="3">
    <source>
        <dbReference type="ARBA" id="ARBA00022475"/>
    </source>
</evidence>
<sequence length="402" mass="44795">MKSDIWRQTPASVKLLYITSFIMNLGFYALIPYLTLHLTGSIGWTLAMAGLVLGVRQFSQQGFAFLGGMVADKFGYKSTMILGMSIRAIGFALFAFCTKEWHFFVAAILSGLGGSLFEPAGSAAYAVLTPDAIRKEVFAFRNVLQNVGVVGSQIVGTALASLDFYWLSLFAGALYATTAVVAFLFLPPIAATNTKQGIWSSFSHVLHDQFFLKYTIVLIGYYYLYMQTFLTIPQLVEDIMHNKTYVGIVLSTISLSVILLQMKIVEWLQSYKQRLILIGIGAMVMGIGLFLLMFANHLWLLMLDAFIFSLGTMISMPQIVDMVPRFAPKEHVAAYYGFNGYSLAIGGTVSQLFGGWIYDVGKNLDMQWLPWTLCLLVGMVVVWNLYRMEGKLEQQLSPSRVK</sequence>
<organism evidence="9 10">
    <name type="scientific">Brevibacillus fulvus</name>
    <dbReference type="NCBI Taxonomy" id="1125967"/>
    <lineage>
        <taxon>Bacteria</taxon>
        <taxon>Bacillati</taxon>
        <taxon>Bacillota</taxon>
        <taxon>Bacilli</taxon>
        <taxon>Bacillales</taxon>
        <taxon>Paenibacillaceae</taxon>
        <taxon>Brevibacillus</taxon>
    </lineage>
</organism>
<dbReference type="InterPro" id="IPR020846">
    <property type="entry name" value="MFS_dom"/>
</dbReference>
<dbReference type="GO" id="GO:0005886">
    <property type="term" value="C:plasma membrane"/>
    <property type="evidence" value="ECO:0007669"/>
    <property type="project" value="UniProtKB-SubCell"/>
</dbReference>
<name>A0A938XVL4_9BACL</name>
<evidence type="ECO:0000256" key="6">
    <source>
        <dbReference type="ARBA" id="ARBA00023136"/>
    </source>
</evidence>
<accession>A0A938XVL4</accession>
<evidence type="ECO:0000256" key="4">
    <source>
        <dbReference type="ARBA" id="ARBA00022692"/>
    </source>
</evidence>
<keyword evidence="10" id="KW-1185">Reference proteome</keyword>
<evidence type="ECO:0000313" key="10">
    <source>
        <dbReference type="Proteomes" id="UP000717624"/>
    </source>
</evidence>
<feature type="transmembrane region" description="Helical" evidence="7">
    <location>
        <begin position="332"/>
        <end position="356"/>
    </location>
</feature>
<feature type="domain" description="Major facilitator superfamily (MFS) profile" evidence="8">
    <location>
        <begin position="12"/>
        <end position="390"/>
    </location>
</feature>
<dbReference type="GO" id="GO:0022857">
    <property type="term" value="F:transmembrane transporter activity"/>
    <property type="evidence" value="ECO:0007669"/>
    <property type="project" value="InterPro"/>
</dbReference>
<evidence type="ECO:0000256" key="2">
    <source>
        <dbReference type="ARBA" id="ARBA00022448"/>
    </source>
</evidence>
<keyword evidence="3" id="KW-1003">Cell membrane</keyword>
<dbReference type="InterPro" id="IPR011701">
    <property type="entry name" value="MFS"/>
</dbReference>
<feature type="transmembrane region" description="Helical" evidence="7">
    <location>
        <begin position="211"/>
        <end position="232"/>
    </location>
</feature>
<evidence type="ECO:0000313" key="9">
    <source>
        <dbReference type="EMBL" id="MBM7588523.1"/>
    </source>
</evidence>
<evidence type="ECO:0000256" key="5">
    <source>
        <dbReference type="ARBA" id="ARBA00022989"/>
    </source>
</evidence>
<dbReference type="PANTHER" id="PTHR23517:SF2">
    <property type="entry name" value="MULTIDRUG RESISTANCE PROTEIN MDTH"/>
    <property type="match status" value="1"/>
</dbReference>
<keyword evidence="2" id="KW-0813">Transport</keyword>
<feature type="transmembrane region" description="Helical" evidence="7">
    <location>
        <begin position="274"/>
        <end position="293"/>
    </location>
</feature>
<dbReference type="PANTHER" id="PTHR23517">
    <property type="entry name" value="RESISTANCE PROTEIN MDTM, PUTATIVE-RELATED-RELATED"/>
    <property type="match status" value="1"/>
</dbReference>
<protein>
    <submittedName>
        <fullName evidence="9">DHA1 family multidrug resistance protein-like MFS transporter</fullName>
    </submittedName>
</protein>
<keyword evidence="5 7" id="KW-1133">Transmembrane helix</keyword>
<evidence type="ECO:0000256" key="1">
    <source>
        <dbReference type="ARBA" id="ARBA00004651"/>
    </source>
</evidence>
<dbReference type="InterPro" id="IPR036259">
    <property type="entry name" value="MFS_trans_sf"/>
</dbReference>
<gene>
    <name evidence="9" type="ORF">JOD01_000109</name>
</gene>
<dbReference type="AlphaFoldDB" id="A0A938XVL4"/>
<feature type="transmembrane region" description="Helical" evidence="7">
    <location>
        <begin position="299"/>
        <end position="320"/>
    </location>
</feature>
<feature type="transmembrane region" description="Helical" evidence="7">
    <location>
        <begin position="244"/>
        <end position="262"/>
    </location>
</feature>
<feature type="transmembrane region" description="Helical" evidence="7">
    <location>
        <begin position="165"/>
        <end position="190"/>
    </location>
</feature>
<proteinExistence type="predicted"/>
<dbReference type="SUPFAM" id="SSF103473">
    <property type="entry name" value="MFS general substrate transporter"/>
    <property type="match status" value="1"/>
</dbReference>
<dbReference type="Proteomes" id="UP000717624">
    <property type="component" value="Unassembled WGS sequence"/>
</dbReference>
<feature type="transmembrane region" description="Helical" evidence="7">
    <location>
        <begin position="12"/>
        <end position="31"/>
    </location>
</feature>
<dbReference type="Gene3D" id="1.20.1250.20">
    <property type="entry name" value="MFS general substrate transporter like domains"/>
    <property type="match status" value="1"/>
</dbReference>
<feature type="transmembrane region" description="Helical" evidence="7">
    <location>
        <begin position="368"/>
        <end position="386"/>
    </location>
</feature>